<keyword evidence="2" id="KW-1185">Reference proteome</keyword>
<organism evidence="1 2">
    <name type="scientific">Nocardia higoensis</name>
    <dbReference type="NCBI Taxonomy" id="228599"/>
    <lineage>
        <taxon>Bacteria</taxon>
        <taxon>Bacillati</taxon>
        <taxon>Actinomycetota</taxon>
        <taxon>Actinomycetes</taxon>
        <taxon>Mycobacteriales</taxon>
        <taxon>Nocardiaceae</taxon>
        <taxon>Nocardia</taxon>
    </lineage>
</organism>
<name>A0ABS0DHB6_9NOCA</name>
<dbReference type="Proteomes" id="UP000707731">
    <property type="component" value="Unassembled WGS sequence"/>
</dbReference>
<dbReference type="EMBL" id="JADLQN010000007">
    <property type="protein sequence ID" value="MBF6357814.1"/>
    <property type="molecule type" value="Genomic_DNA"/>
</dbReference>
<comment type="caution">
    <text evidence="1">The sequence shown here is derived from an EMBL/GenBank/DDBJ whole genome shotgun (WGS) entry which is preliminary data.</text>
</comment>
<accession>A0ABS0DHB6</accession>
<dbReference type="RefSeq" id="WP_195004662.1">
    <property type="nucleotide sequence ID" value="NZ_JADLQN010000007.1"/>
</dbReference>
<gene>
    <name evidence="1" type="ORF">IU449_25280</name>
</gene>
<proteinExistence type="predicted"/>
<reference evidence="1 2" key="1">
    <citation type="submission" date="2020-10" db="EMBL/GenBank/DDBJ databases">
        <title>Identification of Nocardia species via Next-generation sequencing and recognition of intraspecies genetic diversity.</title>
        <authorList>
            <person name="Li P."/>
            <person name="Li P."/>
            <person name="Lu B."/>
        </authorList>
    </citation>
    <scope>NUCLEOTIDE SEQUENCE [LARGE SCALE GENOMIC DNA]</scope>
    <source>
        <strain evidence="1 2">BJ06-0143</strain>
    </source>
</reference>
<evidence type="ECO:0000313" key="2">
    <source>
        <dbReference type="Proteomes" id="UP000707731"/>
    </source>
</evidence>
<protein>
    <submittedName>
        <fullName evidence="1">Uncharacterized protein</fullName>
    </submittedName>
</protein>
<sequence length="123" mass="14048">MSFHRAEPALGYLRADLSGIRQPWEEIRMRHLAPRMGYNLSKTIVFTAATDNRIERLLAQIERHGARALFVPDPAHLEGKLEVIRARVGVVVDLEQEPAPTAIERVLPHYEAGWLGMWRWLSG</sequence>
<evidence type="ECO:0000313" key="1">
    <source>
        <dbReference type="EMBL" id="MBF6357814.1"/>
    </source>
</evidence>